<dbReference type="Proteomes" id="UP000824596">
    <property type="component" value="Unassembled WGS sequence"/>
</dbReference>
<evidence type="ECO:0000256" key="5">
    <source>
        <dbReference type="ARBA" id="ARBA00038359"/>
    </source>
</evidence>
<dbReference type="InterPro" id="IPR049326">
    <property type="entry name" value="Rhodopsin_dom_fungi"/>
</dbReference>
<dbReference type="PANTHER" id="PTHR33048">
    <property type="entry name" value="PTH11-LIKE INTEGRAL MEMBRANE PROTEIN (AFU_ORTHOLOGUE AFUA_5G11245)"/>
    <property type="match status" value="1"/>
</dbReference>
<evidence type="ECO:0000256" key="6">
    <source>
        <dbReference type="SAM" id="MobiDB-lite"/>
    </source>
</evidence>
<evidence type="ECO:0000256" key="3">
    <source>
        <dbReference type="ARBA" id="ARBA00022989"/>
    </source>
</evidence>
<evidence type="ECO:0000256" key="4">
    <source>
        <dbReference type="ARBA" id="ARBA00023136"/>
    </source>
</evidence>
<evidence type="ECO:0000313" key="9">
    <source>
        <dbReference type="EMBL" id="KAH0964845.1"/>
    </source>
</evidence>
<comment type="caution">
    <text evidence="9">The sequence shown here is derived from an EMBL/GenBank/DDBJ whole genome shotgun (WGS) entry which is preliminary data.</text>
</comment>
<evidence type="ECO:0000259" key="8">
    <source>
        <dbReference type="Pfam" id="PF20684"/>
    </source>
</evidence>
<comment type="similarity">
    <text evidence="5">Belongs to the SAT4 family.</text>
</comment>
<organism evidence="9 10">
    <name type="scientific">Hirsutella rhossiliensis</name>
    <dbReference type="NCBI Taxonomy" id="111463"/>
    <lineage>
        <taxon>Eukaryota</taxon>
        <taxon>Fungi</taxon>
        <taxon>Dikarya</taxon>
        <taxon>Ascomycota</taxon>
        <taxon>Pezizomycotina</taxon>
        <taxon>Sordariomycetes</taxon>
        <taxon>Hypocreomycetidae</taxon>
        <taxon>Hypocreales</taxon>
        <taxon>Ophiocordycipitaceae</taxon>
        <taxon>Hirsutella</taxon>
    </lineage>
</organism>
<protein>
    <submittedName>
        <fullName evidence="9">Short-chain dehydrogenase reductase sdr protein</fullName>
    </submittedName>
</protein>
<keyword evidence="10" id="KW-1185">Reference proteome</keyword>
<dbReference type="GeneID" id="68351990"/>
<keyword evidence="2 7" id="KW-0812">Transmembrane</keyword>
<feature type="transmembrane region" description="Helical" evidence="7">
    <location>
        <begin position="130"/>
        <end position="151"/>
    </location>
</feature>
<feature type="transmembrane region" description="Helical" evidence="7">
    <location>
        <begin position="256"/>
        <end position="272"/>
    </location>
</feature>
<feature type="region of interest" description="Disordered" evidence="6">
    <location>
        <begin position="283"/>
        <end position="303"/>
    </location>
</feature>
<evidence type="ECO:0000313" key="10">
    <source>
        <dbReference type="Proteomes" id="UP000824596"/>
    </source>
</evidence>
<name>A0A9P8N0Y6_9HYPO</name>
<feature type="transmembrane region" description="Helical" evidence="7">
    <location>
        <begin position="6"/>
        <end position="27"/>
    </location>
</feature>
<accession>A0A9P8N0Y6</accession>
<feature type="transmembrane region" description="Helical" evidence="7">
    <location>
        <begin position="100"/>
        <end position="118"/>
    </location>
</feature>
<evidence type="ECO:0000256" key="7">
    <source>
        <dbReference type="SAM" id="Phobius"/>
    </source>
</evidence>
<dbReference type="PANTHER" id="PTHR33048:SF2">
    <property type="entry name" value="SRPK"/>
    <property type="match status" value="1"/>
</dbReference>
<evidence type="ECO:0000256" key="1">
    <source>
        <dbReference type="ARBA" id="ARBA00004141"/>
    </source>
</evidence>
<feature type="transmembrane region" description="Helical" evidence="7">
    <location>
        <begin position="180"/>
        <end position="204"/>
    </location>
</feature>
<keyword evidence="3 7" id="KW-1133">Transmembrane helix</keyword>
<dbReference type="AlphaFoldDB" id="A0A9P8N0Y6"/>
<dbReference type="OrthoDB" id="2988756at2759"/>
<feature type="domain" description="Rhodopsin" evidence="8">
    <location>
        <begin position="26"/>
        <end position="273"/>
    </location>
</feature>
<dbReference type="RefSeq" id="XP_044722358.1">
    <property type="nucleotide sequence ID" value="XM_044861332.1"/>
</dbReference>
<dbReference type="EMBL" id="JAIZPD010000003">
    <property type="protein sequence ID" value="KAH0964845.1"/>
    <property type="molecule type" value="Genomic_DNA"/>
</dbReference>
<feature type="transmembrane region" description="Helical" evidence="7">
    <location>
        <begin position="39"/>
        <end position="59"/>
    </location>
</feature>
<sequence length="366" mass="40566">MEPFAFESWIYAVVGALVILGRTFLVWRARTFRGFAADDFLMIAALPLSAGGTIVGYIVETHTHGVANSGLTPEQRDALDPNGDEWSLRVEGSKAHLSGWMLYTALLWTLKLCCLFYYKRLGDRVDHMKLKINVGFALCAVTYLGICLSVLGGCWPFENHWQINPDPGSMLLSRFSTLTYAWVVVCTDVVTDLYIMAIPLPMIWRARISTTARIGLAAIFCGGLITIVFGILRFYFILENDPLVPDAAARWSDRETVVATVISNVPVIFPLLRQTIRSIKNSTSRGYKRTGNDSGGSSSTRGTFELSKLSHKGSAPTNQRLSRVALYGNPESQEAIIRCEEGGAVPQDVYTGKERNFHLQQRLDVG</sequence>
<dbReference type="InterPro" id="IPR052337">
    <property type="entry name" value="SAT4-like"/>
</dbReference>
<comment type="subcellular location">
    <subcellularLocation>
        <location evidence="1">Membrane</location>
        <topology evidence="1">Multi-pass membrane protein</topology>
    </subcellularLocation>
</comment>
<reference evidence="9" key="1">
    <citation type="submission" date="2021-09" db="EMBL/GenBank/DDBJ databases">
        <title>A high-quality genome of the endoparasitic fungus Hirsutella rhossiliensis with a comparison of Hirsutella genomes reveals transposable elements contributing to genome size variation.</title>
        <authorList>
            <person name="Lin R."/>
            <person name="Jiao Y."/>
            <person name="Sun X."/>
            <person name="Ling J."/>
            <person name="Xie B."/>
            <person name="Cheng X."/>
        </authorList>
    </citation>
    <scope>NUCLEOTIDE SEQUENCE</scope>
    <source>
        <strain evidence="9">HR02</strain>
    </source>
</reference>
<dbReference type="GO" id="GO:0016020">
    <property type="term" value="C:membrane"/>
    <property type="evidence" value="ECO:0007669"/>
    <property type="project" value="UniProtKB-SubCell"/>
</dbReference>
<dbReference type="Pfam" id="PF20684">
    <property type="entry name" value="Fung_rhodopsin"/>
    <property type="match status" value="1"/>
</dbReference>
<proteinExistence type="inferred from homology"/>
<keyword evidence="4 7" id="KW-0472">Membrane</keyword>
<gene>
    <name evidence="9" type="ORF">HRG_02861</name>
</gene>
<feature type="transmembrane region" description="Helical" evidence="7">
    <location>
        <begin position="216"/>
        <end position="236"/>
    </location>
</feature>
<evidence type="ECO:0000256" key="2">
    <source>
        <dbReference type="ARBA" id="ARBA00022692"/>
    </source>
</evidence>